<dbReference type="PANTHER" id="PTHR45960">
    <property type="entry name" value="GRB2-ASSOCIATED-BINDING PROTEIN"/>
    <property type="match status" value="1"/>
</dbReference>
<feature type="compositionally biased region" description="Basic and acidic residues" evidence="1">
    <location>
        <begin position="549"/>
        <end position="558"/>
    </location>
</feature>
<dbReference type="GO" id="GO:0035591">
    <property type="term" value="F:signaling adaptor activity"/>
    <property type="evidence" value="ECO:0007669"/>
    <property type="project" value="TreeGrafter"/>
</dbReference>
<evidence type="ECO:0000259" key="2">
    <source>
        <dbReference type="PROSITE" id="PS50003"/>
    </source>
</evidence>
<dbReference type="PROSITE" id="PS50003">
    <property type="entry name" value="PH_DOMAIN"/>
    <property type="match status" value="1"/>
</dbReference>
<dbReference type="SUPFAM" id="SSF50729">
    <property type="entry name" value="PH domain-like"/>
    <property type="match status" value="1"/>
</dbReference>
<feature type="region of interest" description="Disordered" evidence="1">
    <location>
        <begin position="511"/>
        <end position="677"/>
    </location>
</feature>
<accession>A0AAN8S8X8</accession>
<gene>
    <name evidence="3" type="ORF">RUM43_006063</name>
</gene>
<feature type="region of interest" description="Disordered" evidence="1">
    <location>
        <begin position="383"/>
        <end position="450"/>
    </location>
</feature>
<feature type="domain" description="PH" evidence="2">
    <location>
        <begin position="7"/>
        <end position="118"/>
    </location>
</feature>
<dbReference type="AlphaFoldDB" id="A0AAN8S8X8"/>
<reference evidence="3 4" key="1">
    <citation type="submission" date="2023-10" db="EMBL/GenBank/DDBJ databases">
        <title>Genomes of two closely related lineages of the louse Polyplax serrata with different host specificities.</title>
        <authorList>
            <person name="Martinu J."/>
            <person name="Tarabai H."/>
            <person name="Stefka J."/>
            <person name="Hypsa V."/>
        </authorList>
    </citation>
    <scope>NUCLEOTIDE SEQUENCE [LARGE SCALE GENOMIC DNA]</scope>
    <source>
        <strain evidence="3">HR10_N</strain>
    </source>
</reference>
<dbReference type="SMART" id="SM00233">
    <property type="entry name" value="PH"/>
    <property type="match status" value="1"/>
</dbReference>
<dbReference type="InterPro" id="IPR011993">
    <property type="entry name" value="PH-like_dom_sf"/>
</dbReference>
<dbReference type="GO" id="GO:0005737">
    <property type="term" value="C:cytoplasm"/>
    <property type="evidence" value="ECO:0007669"/>
    <property type="project" value="TreeGrafter"/>
</dbReference>
<dbReference type="CDD" id="cd13384">
    <property type="entry name" value="PH_Gab2_2"/>
    <property type="match status" value="1"/>
</dbReference>
<dbReference type="Gene3D" id="2.30.29.30">
    <property type="entry name" value="Pleckstrin-homology domain (PH domain)/Phosphotyrosine-binding domain (PTB)"/>
    <property type="match status" value="1"/>
</dbReference>
<evidence type="ECO:0000313" key="3">
    <source>
        <dbReference type="EMBL" id="KAK6625764.1"/>
    </source>
</evidence>
<proteinExistence type="predicted"/>
<dbReference type="Pfam" id="PF00169">
    <property type="entry name" value="PH"/>
    <property type="match status" value="1"/>
</dbReference>
<comment type="caution">
    <text evidence="3">The sequence shown here is derived from an EMBL/GenBank/DDBJ whole genome shotgun (WGS) entry which is preliminary data.</text>
</comment>
<name>A0AAN8S8X8_POLSC</name>
<feature type="compositionally biased region" description="Polar residues" evidence="1">
    <location>
        <begin position="435"/>
        <end position="450"/>
    </location>
</feature>
<feature type="compositionally biased region" description="Polar residues" evidence="1">
    <location>
        <begin position="642"/>
        <end position="652"/>
    </location>
</feature>
<feature type="compositionally biased region" description="Polar residues" evidence="1">
    <location>
        <begin position="514"/>
        <end position="523"/>
    </location>
</feature>
<evidence type="ECO:0000313" key="4">
    <source>
        <dbReference type="Proteomes" id="UP001372834"/>
    </source>
</evidence>
<dbReference type="InterPro" id="IPR001849">
    <property type="entry name" value="PH_domain"/>
</dbReference>
<dbReference type="PANTHER" id="PTHR45960:SF2">
    <property type="entry name" value="PROTEIN DAUGHTER OF SEVENLESS"/>
    <property type="match status" value="1"/>
</dbReference>
<dbReference type="Proteomes" id="UP001372834">
    <property type="component" value="Unassembled WGS sequence"/>
</dbReference>
<evidence type="ECO:0000256" key="1">
    <source>
        <dbReference type="SAM" id="MobiDB-lite"/>
    </source>
</evidence>
<sequence length="753" mass="83314">MSGSNNEIVYEGWLTKSPPSKRIWKARWRRRWFVLRHSGELPGQFFLQYYTDRNCRKLKGTIDLDQCEQVDAGLRFENSKQNYPHMFDVKTPKRTYYLAADSETDMNKWVDCVCQVCGLKSATDDTSVEFTEENNDSILATNDAGETESPSLSPASTVSGPYIPISECISGKPLNTPVGILDFNNIISRQTVPGSTNKIIKDSYQAQSVRQNKLNTIKQTVCDDDISKCDSNKSVTLVMSMPKPSVDRLNSLYGANKNILTNSGTKPEDGINNTKITNIESAKKMAELRSQASRPPDLKLSESMPLDFYDSPRKIVMDKSEWSPGDWPRQPVAPIPNWETFPNTETHEEAFFSPGDIGSWSVVQRFGKLTVVDSKLPIVTNSLNRATKQKAQPDTSSLRRPVAPPRPPKPSHLVTQENSHCYLNLDKPNGESGETVKNLSSPNSVTSQQENASIDEMYDIPRSHQPQSEDLTPGGRQANRHNYLNAAPSETGNVFVYDFSEIQSNNIHDEVNSLEPTSPRSEGSGSGLIYSNLPSPLKGGISTPPAVNRELKPSRKMSDSGVSNEPSPGGPFTSSLAKEPSPGGPFTLAPPGDPTVNGPPSIDRTLKPKKLQSEGALKLGKPPRSSLSLRRVRAGPSPVPLQGSSTLPSNMCNGRVRPEYSSSEEDPRRSPDNEPIYYYESTNNRYIPAGKKISEIQYIDLDLESDVNSMSTNSTQPTGPTTTVYKTVDFLKTEAFNRTRQEVEEERNKLPAE</sequence>
<dbReference type="EMBL" id="JAWJWE010000037">
    <property type="protein sequence ID" value="KAK6625764.1"/>
    <property type="molecule type" value="Genomic_DNA"/>
</dbReference>
<dbReference type="InterPro" id="IPR046355">
    <property type="entry name" value="Gab1-4-like"/>
</dbReference>
<feature type="compositionally biased region" description="Polar residues" evidence="1">
    <location>
        <begin position="560"/>
        <end position="576"/>
    </location>
</feature>
<feature type="compositionally biased region" description="Polar residues" evidence="1">
    <location>
        <begin position="383"/>
        <end position="398"/>
    </location>
</feature>
<organism evidence="3 4">
    <name type="scientific">Polyplax serrata</name>
    <name type="common">Common mouse louse</name>
    <dbReference type="NCBI Taxonomy" id="468196"/>
    <lineage>
        <taxon>Eukaryota</taxon>
        <taxon>Metazoa</taxon>
        <taxon>Ecdysozoa</taxon>
        <taxon>Arthropoda</taxon>
        <taxon>Hexapoda</taxon>
        <taxon>Insecta</taxon>
        <taxon>Pterygota</taxon>
        <taxon>Neoptera</taxon>
        <taxon>Paraneoptera</taxon>
        <taxon>Psocodea</taxon>
        <taxon>Troctomorpha</taxon>
        <taxon>Phthiraptera</taxon>
        <taxon>Anoplura</taxon>
        <taxon>Polyplacidae</taxon>
        <taxon>Polyplax</taxon>
    </lineage>
</organism>
<dbReference type="GO" id="GO:0007165">
    <property type="term" value="P:signal transduction"/>
    <property type="evidence" value="ECO:0007669"/>
    <property type="project" value="TreeGrafter"/>
</dbReference>
<protein>
    <recommendedName>
        <fullName evidence="2">PH domain-containing protein</fullName>
    </recommendedName>
</protein>